<feature type="compositionally biased region" description="Polar residues" evidence="1">
    <location>
        <begin position="71"/>
        <end position="82"/>
    </location>
</feature>
<reference evidence="4" key="1">
    <citation type="submission" date="2016-04" db="UniProtKB">
        <authorList>
            <consortium name="WormBaseParasite"/>
        </authorList>
    </citation>
    <scope>IDENTIFICATION</scope>
</reference>
<dbReference type="AlphaFoldDB" id="A0A158PQS4"/>
<evidence type="ECO:0000313" key="4">
    <source>
        <dbReference type="WBParaSite" id="BPAG_0000827101-mRNA-1"/>
    </source>
</evidence>
<organism evidence="4">
    <name type="scientific">Brugia pahangi</name>
    <name type="common">Filarial nematode worm</name>
    <dbReference type="NCBI Taxonomy" id="6280"/>
    <lineage>
        <taxon>Eukaryota</taxon>
        <taxon>Metazoa</taxon>
        <taxon>Ecdysozoa</taxon>
        <taxon>Nematoda</taxon>
        <taxon>Chromadorea</taxon>
        <taxon>Rhabditida</taxon>
        <taxon>Spirurina</taxon>
        <taxon>Spiruromorpha</taxon>
        <taxon>Filarioidea</taxon>
        <taxon>Onchocercidae</taxon>
        <taxon>Brugia</taxon>
    </lineage>
</organism>
<accession>A0A158PQS4</accession>
<evidence type="ECO:0000256" key="1">
    <source>
        <dbReference type="SAM" id="MobiDB-lite"/>
    </source>
</evidence>
<feature type="region of interest" description="Disordered" evidence="1">
    <location>
        <begin position="62"/>
        <end position="82"/>
    </location>
</feature>
<proteinExistence type="predicted"/>
<reference evidence="2 3" key="2">
    <citation type="submission" date="2018-11" db="EMBL/GenBank/DDBJ databases">
        <authorList>
            <consortium name="Pathogen Informatics"/>
        </authorList>
    </citation>
    <scope>NUCLEOTIDE SEQUENCE [LARGE SCALE GENOMIC DNA]</scope>
</reference>
<evidence type="ECO:0000313" key="2">
    <source>
        <dbReference type="EMBL" id="VDN89419.1"/>
    </source>
</evidence>
<name>A0A158PQS4_BRUPA</name>
<sequence length="82" mass="9098">MINRIIQVPHAGIEPAAFCLQDRRSATELMRRLPTTQLHIIESKIGGRPDCYCGHLPKHNVSPQPGHAARSSKSSLSIYLKP</sequence>
<gene>
    <name evidence="2" type="ORF">BPAG_LOCUS8233</name>
</gene>
<dbReference type="Proteomes" id="UP000278627">
    <property type="component" value="Unassembled WGS sequence"/>
</dbReference>
<dbReference type="EMBL" id="UZAD01013132">
    <property type="protein sequence ID" value="VDN89419.1"/>
    <property type="molecule type" value="Genomic_DNA"/>
</dbReference>
<protein>
    <submittedName>
        <fullName evidence="4">Ski_Sno domain-containing protein</fullName>
    </submittedName>
</protein>
<keyword evidence="3" id="KW-1185">Reference proteome</keyword>
<dbReference type="WBParaSite" id="BPAG_0000827101-mRNA-1">
    <property type="protein sequence ID" value="BPAG_0000827101-mRNA-1"/>
    <property type="gene ID" value="BPAG_0000827101"/>
</dbReference>
<evidence type="ECO:0000313" key="3">
    <source>
        <dbReference type="Proteomes" id="UP000278627"/>
    </source>
</evidence>